<dbReference type="VEuPathDB" id="VectorBase:RPRC015045"/>
<dbReference type="RefSeq" id="XP_073980231.1">
    <property type="nucleotide sequence ID" value="XM_074124130.1"/>
</dbReference>
<protein>
    <submittedName>
        <fullName evidence="1">Uncharacterized protein</fullName>
    </submittedName>
</protein>
<evidence type="ECO:0000313" key="2">
    <source>
        <dbReference type="Proteomes" id="UP000015103"/>
    </source>
</evidence>
<accession>T1IFH6</accession>
<keyword evidence="2" id="KW-1185">Reference proteome</keyword>
<dbReference type="Proteomes" id="UP000015103">
    <property type="component" value="Unassembled WGS sequence"/>
</dbReference>
<dbReference type="RefSeq" id="XP_073980214.1">
    <property type="nucleotide sequence ID" value="XM_074124113.1"/>
</dbReference>
<dbReference type="InParanoid" id="T1IFH6"/>
<dbReference type="EnsemblMetazoa" id="RPRC015045-RA">
    <property type="protein sequence ID" value="RPRC015045-PA"/>
    <property type="gene ID" value="RPRC015045"/>
</dbReference>
<dbReference type="EMBL" id="ACPB03005799">
    <property type="status" value="NOT_ANNOTATED_CDS"/>
    <property type="molecule type" value="Genomic_DNA"/>
</dbReference>
<sequence length="328" mass="38431">MEAHLLMLLLIGQLRFTMAASDVIEDQLRLLQINISTFWDNAPIQESSSLNETTLRTFLRLPELIINDVLQKLQKNVTIWMEELNRSKQAADAIKVRIVESGKTLEDLKALFDPKFQNSTLQLLGNMTLFFAQNQIHDQQQAKINLEQDEIEFIEAIKHKYYQLAAVKFIAIKNESKATELIRKVYRQLDNVDCLLNFTDNLNNMNKTLLVYRTFFNILGGFNLIETCKFFKTRMKLYYDLEHKKMTNDSLDAANKLLSEFDEIMDKRLLLITVGFKQDLIVKIKLHNGLYMPASYVYNVTNRYIDVQQYRRWGRRTAVLSCYPIDCM</sequence>
<evidence type="ECO:0000313" key="1">
    <source>
        <dbReference type="EnsemblMetazoa" id="RPRC015045-PA"/>
    </source>
</evidence>
<name>T1IFH6_RHOPR</name>
<dbReference type="RefSeq" id="XP_073980225.1">
    <property type="nucleotide sequence ID" value="XM_074124124.1"/>
</dbReference>
<proteinExistence type="predicted"/>
<dbReference type="HOGENOM" id="CLU_848135_0_0_1"/>
<reference evidence="1" key="1">
    <citation type="submission" date="2015-05" db="UniProtKB">
        <authorList>
            <consortium name="EnsemblMetazoa"/>
        </authorList>
    </citation>
    <scope>IDENTIFICATION</scope>
</reference>
<organism evidence="1 2">
    <name type="scientific">Rhodnius prolixus</name>
    <name type="common">Triatomid bug</name>
    <dbReference type="NCBI Taxonomy" id="13249"/>
    <lineage>
        <taxon>Eukaryota</taxon>
        <taxon>Metazoa</taxon>
        <taxon>Ecdysozoa</taxon>
        <taxon>Arthropoda</taxon>
        <taxon>Hexapoda</taxon>
        <taxon>Insecta</taxon>
        <taxon>Pterygota</taxon>
        <taxon>Neoptera</taxon>
        <taxon>Paraneoptera</taxon>
        <taxon>Hemiptera</taxon>
        <taxon>Heteroptera</taxon>
        <taxon>Panheteroptera</taxon>
        <taxon>Cimicomorpha</taxon>
        <taxon>Reduviidae</taxon>
        <taxon>Triatominae</taxon>
        <taxon>Rhodnius</taxon>
    </lineage>
</organism>
<dbReference type="RefSeq" id="XP_073980221.1">
    <property type="nucleotide sequence ID" value="XM_074124120.1"/>
</dbReference>
<dbReference type="AlphaFoldDB" id="T1IFH6"/>
<dbReference type="GeneID" id="141452191"/>